<feature type="domain" description="DNA/RNA-binding" evidence="2">
    <location>
        <begin position="167"/>
        <end position="475"/>
    </location>
</feature>
<dbReference type="InterPro" id="IPR018834">
    <property type="entry name" value="DNA/RNA-bd_Est1-type"/>
</dbReference>
<dbReference type="InterPro" id="IPR011990">
    <property type="entry name" value="TPR-like_helical_dom_sf"/>
</dbReference>
<dbReference type="EMBL" id="JBJXBP010000007">
    <property type="protein sequence ID" value="KAL3820455.1"/>
    <property type="molecule type" value="Genomic_DNA"/>
</dbReference>
<dbReference type="PANTHER" id="PTHR15696">
    <property type="entry name" value="SMG-7 SUPPRESSOR WITH MORPHOLOGICAL EFFECT ON GENITALIA PROTEIN 7"/>
    <property type="match status" value="1"/>
</dbReference>
<dbReference type="FunFam" id="1.25.40.10:FF:000225">
    <property type="entry name" value="Protein SMG7"/>
    <property type="match status" value="1"/>
</dbReference>
<evidence type="ECO:0000313" key="4">
    <source>
        <dbReference type="EMBL" id="KAL3820455.1"/>
    </source>
</evidence>
<dbReference type="AlphaFoldDB" id="A0ABD3S7G0"/>
<dbReference type="Gene3D" id="1.25.40.10">
    <property type="entry name" value="Tetratricopeptide repeat domain"/>
    <property type="match status" value="1"/>
</dbReference>
<evidence type="ECO:0000259" key="2">
    <source>
        <dbReference type="Pfam" id="PF10373"/>
    </source>
</evidence>
<sequence length="852" mass="97228">MEQNKSFLEVVQSEKLLMALIYSKGIFHNDFQELYHKTRSGYAKILLKSNEMVELQEIEYHLWKLHYKLIDEFRKRIRQQSSKATEFKTFLSEATEFYGDLIIKLRKNCGLPAEIFLGNKDSSSFSVEITKLHSCQYTCHRLLICLGDLARYNEIVKKSEACEWSTAATYYLEATRTWPDSGNPHNQLALLATYVGDSFLALYHCVRSLAVKEPFPDAWSNLMLVFEENRSTQVQSRSNQTQFDFLNPLRKSSLSKTSTEQNASPDKDELGDVQYDFSEKNDLWPILVKAISFLLIRSSLEEFPSTFAMALHRLEALLSMDDTKLSATLESYKYMDSTRRGPYRAIQLASVFIFIAQSLSTTPEKVESISSLTPLAFAAIFICMGRLVERCTNGNHRDKCPLLPAVLVFVEWLVEALDTIEAHEADERVMNAMSYFFSSLVDMFDRVDQCAKGEGISPVFVALWEDHELRGFYSLTRVHEKLDFTTHLEFMDDFRGGNEYRCRRLFHAAERFVNRSKIVQEWFSCNKAGRVLDSSPKTETTAEEEEVILFKPITRRNSAPIYISNDSLSPEEDTEKREPLPDELVRRATSLSFDQSPEEIDYFSFKNPSTHLAGPPSLSAWVFDQGNKDLNKSKLSPIDEIPSTSFSDLSINETKDSDLITGHISTIVHKSPAYVAPTPSAPSLPDDDDWLRGNSLILGNEANGILGAAPVNGYTNRSPISYVDSYPPVLGMSSSEWLYHYRNSQNNNISPVHFNAPVYGNFDSNEVMGFDVCDQWGNRFISNPMVYMEGPQMYQNSRDKVFLGYQRTFPYVCGVGMEMSSEQPPLLQYLKEKEWQLQPGSQFRGPTTFRGN</sequence>
<dbReference type="SUPFAM" id="SSF48452">
    <property type="entry name" value="TPR-like"/>
    <property type="match status" value="1"/>
</dbReference>
<dbReference type="Proteomes" id="UP001634393">
    <property type="component" value="Unassembled WGS sequence"/>
</dbReference>
<dbReference type="Pfam" id="PF10373">
    <property type="entry name" value="EST1_DNA_bind"/>
    <property type="match status" value="1"/>
</dbReference>
<dbReference type="InterPro" id="IPR045153">
    <property type="entry name" value="Est1/Ebs1-like"/>
</dbReference>
<comment type="caution">
    <text evidence="4">The sequence shown here is derived from an EMBL/GenBank/DDBJ whole genome shotgun (WGS) entry which is preliminary data.</text>
</comment>
<keyword evidence="5" id="KW-1185">Reference proteome</keyword>
<accession>A0ABD3S7G0</accession>
<organism evidence="4 5">
    <name type="scientific">Penstemon smallii</name>
    <dbReference type="NCBI Taxonomy" id="265156"/>
    <lineage>
        <taxon>Eukaryota</taxon>
        <taxon>Viridiplantae</taxon>
        <taxon>Streptophyta</taxon>
        <taxon>Embryophyta</taxon>
        <taxon>Tracheophyta</taxon>
        <taxon>Spermatophyta</taxon>
        <taxon>Magnoliopsida</taxon>
        <taxon>eudicotyledons</taxon>
        <taxon>Gunneridae</taxon>
        <taxon>Pentapetalae</taxon>
        <taxon>asterids</taxon>
        <taxon>lamiids</taxon>
        <taxon>Lamiales</taxon>
        <taxon>Plantaginaceae</taxon>
        <taxon>Cheloneae</taxon>
        <taxon>Penstemon</taxon>
    </lineage>
</organism>
<name>A0ABD3S7G0_9LAMI</name>
<dbReference type="PANTHER" id="PTHR15696:SF0">
    <property type="entry name" value="TELOMERASE-BINDING PROTEIN EST1A"/>
    <property type="match status" value="1"/>
</dbReference>
<feature type="domain" description="Telomerase activating protein Est1-like N-terminal" evidence="3">
    <location>
        <begin position="58"/>
        <end position="156"/>
    </location>
</feature>
<evidence type="ECO:0000259" key="3">
    <source>
        <dbReference type="Pfam" id="PF10374"/>
    </source>
</evidence>
<dbReference type="Pfam" id="PF10374">
    <property type="entry name" value="EST1"/>
    <property type="match status" value="1"/>
</dbReference>
<gene>
    <name evidence="4" type="ORF">ACJIZ3_006360</name>
</gene>
<proteinExistence type="predicted"/>
<dbReference type="InterPro" id="IPR019458">
    <property type="entry name" value="Est1-like_N"/>
</dbReference>
<evidence type="ECO:0000256" key="1">
    <source>
        <dbReference type="ARBA" id="ARBA00022737"/>
    </source>
</evidence>
<evidence type="ECO:0008006" key="6">
    <source>
        <dbReference type="Google" id="ProtNLM"/>
    </source>
</evidence>
<evidence type="ECO:0000313" key="5">
    <source>
        <dbReference type="Proteomes" id="UP001634393"/>
    </source>
</evidence>
<keyword evidence="1" id="KW-0677">Repeat</keyword>
<protein>
    <recommendedName>
        <fullName evidence="6">Protein SMG7L</fullName>
    </recommendedName>
</protein>
<reference evidence="4 5" key="1">
    <citation type="submission" date="2024-12" db="EMBL/GenBank/DDBJ databases">
        <title>The unique morphological basis and parallel evolutionary history of personate flowers in Penstemon.</title>
        <authorList>
            <person name="Depatie T.H."/>
            <person name="Wessinger C.A."/>
        </authorList>
    </citation>
    <scope>NUCLEOTIDE SEQUENCE [LARGE SCALE GENOMIC DNA]</scope>
    <source>
        <strain evidence="4">WTNN_2</strain>
        <tissue evidence="4">Leaf</tissue>
    </source>
</reference>